<evidence type="ECO:0000256" key="3">
    <source>
        <dbReference type="ARBA" id="ARBA00024909"/>
    </source>
</evidence>
<proteinExistence type="inferred from homology"/>
<gene>
    <name evidence="5" type="ORF">FA14DRAFT_124059</name>
</gene>
<comment type="similarity">
    <text evidence="1">Belongs to the RRF family.</text>
</comment>
<reference evidence="5 6" key="1">
    <citation type="journal article" date="2018" name="Mol. Biol. Evol.">
        <title>Broad Genomic Sampling Reveals a Smut Pathogenic Ancestry of the Fungal Clade Ustilaginomycotina.</title>
        <authorList>
            <person name="Kijpornyongpan T."/>
            <person name="Mondo S.J."/>
            <person name="Barry K."/>
            <person name="Sandor L."/>
            <person name="Lee J."/>
            <person name="Lipzen A."/>
            <person name="Pangilinan J."/>
            <person name="LaButti K."/>
            <person name="Hainaut M."/>
            <person name="Henrissat B."/>
            <person name="Grigoriev I.V."/>
            <person name="Spatafora J.W."/>
            <person name="Aime M.C."/>
        </authorList>
    </citation>
    <scope>NUCLEOTIDE SEQUENCE [LARGE SCALE GENOMIC DNA]</scope>
    <source>
        <strain evidence="5 6">MCA 3882</strain>
    </source>
</reference>
<comment type="function">
    <text evidence="3">Necessary for protein synthesis in mitochondria. Functions as a ribosome recycling factor in mitochondria.</text>
</comment>
<dbReference type="Proteomes" id="UP000245771">
    <property type="component" value="Unassembled WGS sequence"/>
</dbReference>
<evidence type="ECO:0000256" key="1">
    <source>
        <dbReference type="ARBA" id="ARBA00005912"/>
    </source>
</evidence>
<evidence type="ECO:0000256" key="2">
    <source>
        <dbReference type="ARBA" id="ARBA00022917"/>
    </source>
</evidence>
<dbReference type="RefSeq" id="XP_025354137.1">
    <property type="nucleotide sequence ID" value="XM_025496621.1"/>
</dbReference>
<protein>
    <submittedName>
        <fullName evidence="5">Ribosome recycling factor</fullName>
    </submittedName>
</protein>
<dbReference type="PANTHER" id="PTHR20982">
    <property type="entry name" value="RIBOSOME RECYCLING FACTOR"/>
    <property type="match status" value="1"/>
</dbReference>
<dbReference type="GO" id="GO:0043023">
    <property type="term" value="F:ribosomal large subunit binding"/>
    <property type="evidence" value="ECO:0007669"/>
    <property type="project" value="TreeGrafter"/>
</dbReference>
<feature type="domain" description="Ribosome recycling factor" evidence="4">
    <location>
        <begin position="19"/>
        <end position="191"/>
    </location>
</feature>
<sequence length="194" mass="21733">MRRAFQRCKETITRMVGSHGRADPSILDGVQVSLPNANPTEGPTKSRLQEGPSYNIREFATIGTRDGSLIVTCFDPSTVKHVERAIYTAELGLSPQRLTGEDEEGVLNIPIPRPTSETRAQLSKDISKICENARVSIRTARHLAQKQIRSDEKRKVIGADEARTEMKGIDEETKKQTAEVDKLYEQMKARIEQN</sequence>
<dbReference type="SUPFAM" id="SSF55194">
    <property type="entry name" value="Ribosome recycling factor, RRF"/>
    <property type="match status" value="1"/>
</dbReference>
<name>A0A316VED4_9BASI</name>
<dbReference type="PANTHER" id="PTHR20982:SF3">
    <property type="entry name" value="MITOCHONDRIAL RIBOSOME RECYCLING FACTOR PSEUDO 1"/>
    <property type="match status" value="1"/>
</dbReference>
<dbReference type="InParanoid" id="A0A316VED4"/>
<evidence type="ECO:0000313" key="5">
    <source>
        <dbReference type="EMBL" id="PWN33835.1"/>
    </source>
</evidence>
<dbReference type="Gene3D" id="1.10.132.20">
    <property type="entry name" value="Ribosome-recycling factor"/>
    <property type="match status" value="1"/>
</dbReference>
<dbReference type="EMBL" id="KZ819604">
    <property type="protein sequence ID" value="PWN33835.1"/>
    <property type="molecule type" value="Genomic_DNA"/>
</dbReference>
<keyword evidence="2" id="KW-0648">Protein biosynthesis</keyword>
<organism evidence="5 6">
    <name type="scientific">Meira miltonrushii</name>
    <dbReference type="NCBI Taxonomy" id="1280837"/>
    <lineage>
        <taxon>Eukaryota</taxon>
        <taxon>Fungi</taxon>
        <taxon>Dikarya</taxon>
        <taxon>Basidiomycota</taxon>
        <taxon>Ustilaginomycotina</taxon>
        <taxon>Exobasidiomycetes</taxon>
        <taxon>Exobasidiales</taxon>
        <taxon>Brachybasidiaceae</taxon>
        <taxon>Meira</taxon>
    </lineage>
</organism>
<dbReference type="Pfam" id="PF01765">
    <property type="entry name" value="RRF"/>
    <property type="match status" value="1"/>
</dbReference>
<dbReference type="AlphaFoldDB" id="A0A316VED4"/>
<dbReference type="STRING" id="1280837.A0A316VED4"/>
<evidence type="ECO:0000313" key="6">
    <source>
        <dbReference type="Proteomes" id="UP000245771"/>
    </source>
</evidence>
<dbReference type="GeneID" id="37018402"/>
<dbReference type="GO" id="GO:0006412">
    <property type="term" value="P:translation"/>
    <property type="evidence" value="ECO:0007669"/>
    <property type="project" value="UniProtKB-KW"/>
</dbReference>
<dbReference type="InterPro" id="IPR002661">
    <property type="entry name" value="Ribosome_recyc_fac"/>
</dbReference>
<dbReference type="InterPro" id="IPR023584">
    <property type="entry name" value="Ribosome_recyc_fac_dom"/>
</dbReference>
<dbReference type="GO" id="GO:0005739">
    <property type="term" value="C:mitochondrion"/>
    <property type="evidence" value="ECO:0007669"/>
    <property type="project" value="TreeGrafter"/>
</dbReference>
<dbReference type="OrthoDB" id="407355at2759"/>
<dbReference type="Gene3D" id="3.30.1360.40">
    <property type="match status" value="1"/>
</dbReference>
<keyword evidence="6" id="KW-1185">Reference proteome</keyword>
<accession>A0A316VED4</accession>
<dbReference type="InterPro" id="IPR036191">
    <property type="entry name" value="RRF_sf"/>
</dbReference>
<evidence type="ECO:0000259" key="4">
    <source>
        <dbReference type="Pfam" id="PF01765"/>
    </source>
</evidence>